<name>A0ACB7CBF7_9ASCO</name>
<evidence type="ECO:0000313" key="1">
    <source>
        <dbReference type="EMBL" id="KAG4304154.1"/>
    </source>
</evidence>
<organism evidence="1 2">
    <name type="scientific">Pneumocystis oryctolagi</name>
    <dbReference type="NCBI Taxonomy" id="42067"/>
    <lineage>
        <taxon>Eukaryota</taxon>
        <taxon>Fungi</taxon>
        <taxon>Dikarya</taxon>
        <taxon>Ascomycota</taxon>
        <taxon>Taphrinomycotina</taxon>
        <taxon>Pneumocystomycetes</taxon>
        <taxon>Pneumocystaceae</taxon>
        <taxon>Pneumocystis</taxon>
    </lineage>
</organism>
<dbReference type="Proteomes" id="UP000768646">
    <property type="component" value="Unassembled WGS sequence"/>
</dbReference>
<reference evidence="1 2" key="1">
    <citation type="journal article" date="2021" name="Commun. Biol.">
        <title>Genomic insights into the host specific adaptation of the Pneumocystis genus.</title>
        <authorList>
            <person name="Cisse O.H."/>
            <person name="Ma L."/>
            <person name="Dekker J.P."/>
            <person name="Khil P.P."/>
            <person name="Youn J.-H."/>
            <person name="Brenchley J.M."/>
            <person name="Blair R."/>
            <person name="Pahar B."/>
            <person name="Chabe M."/>
            <person name="Van Rompay K.K.A."/>
            <person name="Keesler R."/>
            <person name="Sukura A."/>
            <person name="Hirsch V."/>
            <person name="Kutty G."/>
            <person name="Liu Y."/>
            <person name="Peng L."/>
            <person name="Chen J."/>
            <person name="Song J."/>
            <person name="Weissenbacher-Lang C."/>
            <person name="Xu J."/>
            <person name="Upham N.S."/>
            <person name="Stajich J.E."/>
            <person name="Cuomo C.A."/>
            <person name="Cushion M.T."/>
            <person name="Kovacs J.A."/>
        </authorList>
    </citation>
    <scope>NUCLEOTIDE SEQUENCE [LARGE SCALE GENOMIC DNA]</scope>
    <source>
        <strain evidence="1 2">RABM</strain>
    </source>
</reference>
<gene>
    <name evidence="1" type="ORF">PORY_002518</name>
</gene>
<comment type="caution">
    <text evidence="1">The sequence shown here is derived from an EMBL/GenBank/DDBJ whole genome shotgun (WGS) entry which is preliminary data.</text>
</comment>
<keyword evidence="2" id="KW-1185">Reference proteome</keyword>
<sequence length="1363" mass="155325">MSENTKINKDQKSLQEKTKKRSAKKELKKNFKKRRTNHKIVQEETKSKEQSDIREEGKDSMNRVFPAAKNGITHLNHHPIKWAYFKNTTQRIAQKKAVQSCNGLKDVSRSMQKKNKLIKDHHFDHMLSWKKTKYQAKKDHLGSNFVLYNKEYIEKNMPFPTLEELNKFAVSHDIFTDPEMFLDKVLHIKTKMITKSNKLQTGFNYPYSAFCRAKIGEKIFVGNGHGKTNIEARQNAHLYLISEIYKKGELFDIIEEYQIGHYDSHLINKESNSKLDVLNYACLWLALPKFDVSTSYTKIRKKKLYTVKVYTEEPNLIAIGKSYEHKVAEILACINFKKIAEEHHSKKGEGLLLIKDWTNLNTSNAKQFIDFFGYKTKAGKIECVFNIKNAFWTASIISGKKTVAISPQMYTKKDAENACFLVYALDICKEMPHLLTEFIEELKKGNGEFLRPLAPISVNISEKSLKIMNQTIHQLKEIQVSEDLQDTDSQKRRKSSHLSFKPSLEFLNQRSKILLEELKKNEENQLLSELLKKKQELPIFSYKEKLLTLIKENPVCVIIGATGSGKTTQLPQFIFEDAILNNNGARCNILCTQPRRIAAISVALRVSSERNEKLQNSVGYQVRFDSKPAKPIGSINYCTTGVLLRQLQDTSSSILEGISHIIVDEVHERSIQIDFLLVILKRIMKERKSLGLPMIKIILMSATINPVLFCKYFGEEFPNGLAPSITIPGRSFPVSSYFLEEIYENLKNTFSKKQAPALFDKDTILYVKNEETFYSDSHKEDGAKKYESNNDYNSIDWSSRSLIQKEKLSIDEKEINISDGLIATTISYIIKTSNDGSILVFLPGYAEISSLNKVLTSGRAGIDFTDKSKYRIYMLHSAIPYMQNDVFEKLEPGVRKIILATNIAETSITIPDVVYVVDTCRHREKVYDQTKRITSLLSTWISQSNSKQRAGRAGRVKNGFYYALISKNRHAALTVSSLPEILRSDLQEICLQIKAIGIKDPISKILSETIEAPSEEAIDYGLKRLHSLGALDESENLTPLGNVLATLPVEPSLGKMCLMGAIFKCLDPILILAASATVRSIFLQPVELQKESRETRTKLSMNYKSDHITVINCFRKWRSIRNTEGNTSASAFLEKNFLHKNTLQTIENIAEQILQILIDHKIIPSIENKKMTEELGDEESNKYSDCLPLIKSLICAGFYPNIAAVINKRLLRTSHDNLVMIHPTSINFPKSSNKNLYGPPILEDILPAGTLYTFSSKSKTDSSNSLTIRDTTLLNPLSLLLFGGKFLYHRNIIQMDGWLPFYVGNTQSSIIQEFNKCADKILVHTFNKLCIQSYDKTTYDILNENKSRDILVKGIADALYYNT</sequence>
<protein>
    <submittedName>
        <fullName evidence="1">Uncharacterized protein</fullName>
    </submittedName>
</protein>
<evidence type="ECO:0000313" key="2">
    <source>
        <dbReference type="Proteomes" id="UP000768646"/>
    </source>
</evidence>
<accession>A0ACB7CBF7</accession>
<proteinExistence type="predicted"/>
<dbReference type="EMBL" id="JABTEG010000011">
    <property type="protein sequence ID" value="KAG4304154.1"/>
    <property type="molecule type" value="Genomic_DNA"/>
</dbReference>